<evidence type="ECO:0000256" key="8">
    <source>
        <dbReference type="ARBA" id="ARBA00022764"/>
    </source>
</evidence>
<evidence type="ECO:0000256" key="6">
    <source>
        <dbReference type="ARBA" id="ARBA00022723"/>
    </source>
</evidence>
<comment type="PTM">
    <text evidence="12">Binds 2 heme C groups per subunit.</text>
</comment>
<evidence type="ECO:0000256" key="3">
    <source>
        <dbReference type="ARBA" id="ARBA00013773"/>
    </source>
</evidence>
<keyword evidence="9" id="KW-0249">Electron transport</keyword>
<dbReference type="STRING" id="360105.CCV52592_1931"/>
<dbReference type="InterPro" id="IPR005591">
    <property type="entry name" value="NapB"/>
</dbReference>
<organism evidence="15 16">
    <name type="scientific">Campylobacter curvus (strain 525.92)</name>
    <dbReference type="NCBI Taxonomy" id="360105"/>
    <lineage>
        <taxon>Bacteria</taxon>
        <taxon>Pseudomonadati</taxon>
        <taxon>Campylobacterota</taxon>
        <taxon>Epsilonproteobacteria</taxon>
        <taxon>Campylobacterales</taxon>
        <taxon>Campylobacteraceae</taxon>
        <taxon>Campylobacter</taxon>
    </lineage>
</organism>
<dbReference type="OrthoDB" id="13290at2"/>
<dbReference type="EMBL" id="CP000767">
    <property type="protein sequence ID" value="EAT99737.1"/>
    <property type="molecule type" value="Genomic_DNA"/>
</dbReference>
<feature type="binding site" description="covalent" evidence="12">
    <location>
        <position position="90"/>
    </location>
    <ligand>
        <name>heme c</name>
        <dbReference type="ChEBI" id="CHEBI:61717"/>
        <label>1</label>
    </ligand>
</feature>
<proteinExistence type="inferred from homology"/>
<feature type="binding site" description="covalent" evidence="12">
    <location>
        <position position="132"/>
    </location>
    <ligand>
        <name>heme c</name>
        <dbReference type="ChEBI" id="CHEBI:61717"/>
        <label>2</label>
    </ligand>
</feature>
<feature type="binding site" description="covalent" evidence="12">
    <location>
        <position position="135"/>
    </location>
    <ligand>
        <name>heme c</name>
        <dbReference type="ChEBI" id="CHEBI:61717"/>
        <label>2</label>
    </ligand>
</feature>
<evidence type="ECO:0000256" key="14">
    <source>
        <dbReference type="SAM" id="SignalP"/>
    </source>
</evidence>
<keyword evidence="10 13" id="KW-0408">Iron</keyword>
<dbReference type="PIRSF" id="PIRSF006105">
    <property type="entry name" value="NapB"/>
    <property type="match status" value="1"/>
</dbReference>
<dbReference type="GO" id="GO:0016491">
    <property type="term" value="F:oxidoreductase activity"/>
    <property type="evidence" value="ECO:0007669"/>
    <property type="project" value="UniProtKB-KW"/>
</dbReference>
<evidence type="ECO:0000256" key="13">
    <source>
        <dbReference type="PIRSR" id="PIRSR006105-2"/>
    </source>
</evidence>
<dbReference type="InterPro" id="IPR036280">
    <property type="entry name" value="Multihaem_cyt_sf"/>
</dbReference>
<evidence type="ECO:0000256" key="5">
    <source>
        <dbReference type="ARBA" id="ARBA00022617"/>
    </source>
</evidence>
<dbReference type="Pfam" id="PF03892">
    <property type="entry name" value="NapB"/>
    <property type="match status" value="1"/>
</dbReference>
<gene>
    <name evidence="15" type="primary">napB</name>
    <name evidence="15" type="ORF">CCV52592_1931</name>
</gene>
<dbReference type="HOGENOM" id="CLU_103367_0_0_7"/>
<dbReference type="GO" id="GO:0046872">
    <property type="term" value="F:metal ion binding"/>
    <property type="evidence" value="ECO:0007669"/>
    <property type="project" value="UniProtKB-KW"/>
</dbReference>
<evidence type="ECO:0000256" key="1">
    <source>
        <dbReference type="ARBA" id="ARBA00004418"/>
    </source>
</evidence>
<dbReference type="Proteomes" id="UP000006380">
    <property type="component" value="Chromosome"/>
</dbReference>
<feature type="signal peptide" evidence="14">
    <location>
        <begin position="1"/>
        <end position="20"/>
    </location>
</feature>
<reference evidence="15" key="1">
    <citation type="submission" date="2016-07" db="EMBL/GenBank/DDBJ databases">
        <title>Comparative genomics of the Campylobacter concisus group.</title>
        <authorList>
            <person name="Miller W.G."/>
            <person name="Yee E."/>
            <person name="Chapman M.H."/>
            <person name="Huynh S."/>
            <person name="Bono J.L."/>
            <person name="On S.L.W."/>
            <person name="StLeger J."/>
            <person name="Foster G."/>
            <person name="Parker C.T."/>
        </authorList>
    </citation>
    <scope>NUCLEOTIDE SEQUENCE</scope>
    <source>
        <strain evidence="15">525.92</strain>
    </source>
</reference>
<dbReference type="KEGG" id="ccv:CCV52592_1931"/>
<feature type="binding site" description="axial binding residue" evidence="13">
    <location>
        <position position="136"/>
    </location>
    <ligand>
        <name>heme c</name>
        <dbReference type="ChEBI" id="CHEBI:61717"/>
        <label>2</label>
    </ligand>
    <ligandPart>
        <name>Fe</name>
        <dbReference type="ChEBI" id="CHEBI:18248"/>
    </ligandPart>
</feature>
<keyword evidence="6 13" id="KW-0479">Metal-binding</keyword>
<evidence type="ECO:0000256" key="9">
    <source>
        <dbReference type="ARBA" id="ARBA00022982"/>
    </source>
</evidence>
<comment type="similarity">
    <text evidence="2">Belongs to the NapB family.</text>
</comment>
<feature type="binding site" description="covalent" evidence="12">
    <location>
        <position position="93"/>
    </location>
    <ligand>
        <name>heme c</name>
        <dbReference type="ChEBI" id="CHEBI:61717"/>
        <label>1</label>
    </ligand>
</feature>
<keyword evidence="8" id="KW-0574">Periplasm</keyword>
<dbReference type="PROSITE" id="PS51257">
    <property type="entry name" value="PROKAR_LIPOPROTEIN"/>
    <property type="match status" value="1"/>
</dbReference>
<keyword evidence="7 14" id="KW-0732">Signal</keyword>
<keyword evidence="5 12" id="KW-0349">Heme</keyword>
<dbReference type="RefSeq" id="WP_011992549.1">
    <property type="nucleotide sequence ID" value="NC_009715.2"/>
</dbReference>
<evidence type="ECO:0000313" key="15">
    <source>
        <dbReference type="EMBL" id="EAT99737.1"/>
    </source>
</evidence>
<keyword evidence="4" id="KW-0813">Transport</keyword>
<name>A7GZP2_CAMC5</name>
<evidence type="ECO:0000256" key="12">
    <source>
        <dbReference type="PIRSR" id="PIRSR006105-1"/>
    </source>
</evidence>
<feature type="chain" id="PRO_5002706952" description="Periplasmic nitrate reductase, electron transfer subunit" evidence="14">
    <location>
        <begin position="21"/>
        <end position="175"/>
    </location>
</feature>
<evidence type="ECO:0000256" key="4">
    <source>
        <dbReference type="ARBA" id="ARBA00022448"/>
    </source>
</evidence>
<dbReference type="GO" id="GO:0009061">
    <property type="term" value="P:anaerobic respiration"/>
    <property type="evidence" value="ECO:0007669"/>
    <property type="project" value="InterPro"/>
</dbReference>
<feature type="binding site" description="axial binding residue" evidence="13">
    <location>
        <position position="111"/>
    </location>
    <ligand>
        <name>heme c</name>
        <dbReference type="ChEBI" id="CHEBI:61717"/>
        <label>2</label>
    </ligand>
    <ligandPart>
        <name>Fe</name>
        <dbReference type="ChEBI" id="CHEBI:18248"/>
    </ligandPart>
</feature>
<dbReference type="GO" id="GO:0042597">
    <property type="term" value="C:periplasmic space"/>
    <property type="evidence" value="ECO:0007669"/>
    <property type="project" value="UniProtKB-SubCell"/>
</dbReference>
<dbReference type="PANTHER" id="PTHR38604:SF1">
    <property type="entry name" value="PERIPLASMIC NITRATE REDUCTASE, ELECTRON TRANSFER SUBUNIT"/>
    <property type="match status" value="1"/>
</dbReference>
<sequence length="175" mass="19273">MKMKTTVLLALAAAFLAACAVSGSKLSDSQMGFRHIDLLDESNVTLKDINYTKEPAGMAKRFDRSFENAPPFIPHDTEGLVPITKDLNMCVTCHMPEFAKDSGATPIPASHLYDIRNKKDLAGQLDDERYVCTTCHVEQQSGITQLVGNKFKPEFRDSNGSHKSNLLDVLNDGVK</sequence>
<evidence type="ECO:0000313" key="16">
    <source>
        <dbReference type="Proteomes" id="UP000006380"/>
    </source>
</evidence>
<dbReference type="Gene3D" id="1.10.1130.10">
    <property type="entry name" value="Flavocytochrome C3, Chain A"/>
    <property type="match status" value="1"/>
</dbReference>
<keyword evidence="16" id="KW-1185">Reference proteome</keyword>
<evidence type="ECO:0000256" key="10">
    <source>
        <dbReference type="ARBA" id="ARBA00023004"/>
    </source>
</evidence>
<evidence type="ECO:0000256" key="11">
    <source>
        <dbReference type="ARBA" id="ARBA00031832"/>
    </source>
</evidence>
<accession>A7GZP2</accession>
<evidence type="ECO:0000256" key="2">
    <source>
        <dbReference type="ARBA" id="ARBA00007368"/>
    </source>
</evidence>
<feature type="binding site" description="axial binding residue" evidence="13">
    <location>
        <position position="75"/>
    </location>
    <ligand>
        <name>heme c</name>
        <dbReference type="ChEBI" id="CHEBI:61717"/>
        <label>1</label>
    </ligand>
    <ligandPart>
        <name>Fe</name>
        <dbReference type="ChEBI" id="CHEBI:18248"/>
    </ligandPart>
</feature>
<evidence type="ECO:0000256" key="7">
    <source>
        <dbReference type="ARBA" id="ARBA00022729"/>
    </source>
</evidence>
<dbReference type="AlphaFoldDB" id="A7GZP2"/>
<feature type="binding site" description="axial binding residue" evidence="13">
    <location>
        <position position="94"/>
    </location>
    <ligand>
        <name>heme c</name>
        <dbReference type="ChEBI" id="CHEBI:61717"/>
        <label>1</label>
    </ligand>
    <ligandPart>
        <name>Fe</name>
        <dbReference type="ChEBI" id="CHEBI:18248"/>
    </ligandPart>
</feature>
<protein>
    <recommendedName>
        <fullName evidence="3">Periplasmic nitrate reductase, electron transfer subunit</fullName>
    </recommendedName>
    <alternativeName>
        <fullName evidence="11">Diheme cytochrome c NapB</fullName>
    </alternativeName>
</protein>
<comment type="subcellular location">
    <subcellularLocation>
        <location evidence="1">Periplasm</location>
    </subcellularLocation>
</comment>
<dbReference type="SUPFAM" id="SSF48695">
    <property type="entry name" value="Multiheme cytochromes"/>
    <property type="match status" value="1"/>
</dbReference>
<keyword evidence="15" id="KW-0560">Oxidoreductase</keyword>
<dbReference type="PANTHER" id="PTHR38604">
    <property type="entry name" value="PERIPLASMIC NITRATE REDUCTASE, ELECTRON TRANSFER SUBUNIT"/>
    <property type="match status" value="1"/>
</dbReference>